<evidence type="ECO:0000256" key="1">
    <source>
        <dbReference type="ARBA" id="ARBA00022679"/>
    </source>
</evidence>
<dbReference type="Proteomes" id="UP001209257">
    <property type="component" value="Unassembled WGS sequence"/>
</dbReference>
<comment type="caution">
    <text evidence="5">The sequence shown here is derived from an EMBL/GenBank/DDBJ whole genome shotgun (WGS) entry which is preliminary data.</text>
</comment>
<dbReference type="SUPFAM" id="SSF48452">
    <property type="entry name" value="TPR-like"/>
    <property type="match status" value="1"/>
</dbReference>
<keyword evidence="2" id="KW-0677">Repeat</keyword>
<name>A0ABT2VJT0_9ALTE</name>
<evidence type="ECO:0000256" key="4">
    <source>
        <dbReference type="PROSITE-ProRule" id="PRU00339"/>
    </source>
</evidence>
<evidence type="ECO:0000313" key="6">
    <source>
        <dbReference type="Proteomes" id="UP001209257"/>
    </source>
</evidence>
<evidence type="ECO:0000256" key="2">
    <source>
        <dbReference type="ARBA" id="ARBA00022737"/>
    </source>
</evidence>
<dbReference type="Gene3D" id="3.40.50.300">
    <property type="entry name" value="P-loop containing nucleotide triphosphate hydrolases"/>
    <property type="match status" value="1"/>
</dbReference>
<dbReference type="InterPro" id="IPR019734">
    <property type="entry name" value="TPR_rpt"/>
</dbReference>
<evidence type="ECO:0000313" key="5">
    <source>
        <dbReference type="EMBL" id="MCU7553275.1"/>
    </source>
</evidence>
<dbReference type="PROSITE" id="PS50005">
    <property type="entry name" value="TPR"/>
    <property type="match status" value="2"/>
</dbReference>
<organism evidence="5 6">
    <name type="scientific">Alteromonas salexigens</name>
    <dbReference type="NCBI Taxonomy" id="2982530"/>
    <lineage>
        <taxon>Bacteria</taxon>
        <taxon>Pseudomonadati</taxon>
        <taxon>Pseudomonadota</taxon>
        <taxon>Gammaproteobacteria</taxon>
        <taxon>Alteromonadales</taxon>
        <taxon>Alteromonadaceae</taxon>
        <taxon>Alteromonas/Salinimonas group</taxon>
        <taxon>Alteromonas</taxon>
    </lineage>
</organism>
<dbReference type="SMART" id="SM00028">
    <property type="entry name" value="TPR"/>
    <property type="match status" value="3"/>
</dbReference>
<keyword evidence="3 4" id="KW-0802">TPR repeat</keyword>
<dbReference type="SUPFAM" id="SSF52540">
    <property type="entry name" value="P-loop containing nucleoside triphosphate hydrolases"/>
    <property type="match status" value="1"/>
</dbReference>
<evidence type="ECO:0000256" key="3">
    <source>
        <dbReference type="ARBA" id="ARBA00022803"/>
    </source>
</evidence>
<dbReference type="Pfam" id="PF13181">
    <property type="entry name" value="TPR_8"/>
    <property type="match status" value="2"/>
</dbReference>
<proteinExistence type="predicted"/>
<accession>A0ABT2VJT0</accession>
<dbReference type="InterPro" id="IPR026634">
    <property type="entry name" value="TPST-like"/>
</dbReference>
<keyword evidence="6" id="KW-1185">Reference proteome</keyword>
<dbReference type="Pfam" id="PF07719">
    <property type="entry name" value="TPR_2"/>
    <property type="match status" value="1"/>
</dbReference>
<gene>
    <name evidence="5" type="ORF">OCL06_01535</name>
</gene>
<dbReference type="Gene3D" id="1.25.40.10">
    <property type="entry name" value="Tetratricopeptide repeat domain"/>
    <property type="match status" value="2"/>
</dbReference>
<keyword evidence="1" id="KW-0808">Transferase</keyword>
<dbReference type="InterPro" id="IPR013105">
    <property type="entry name" value="TPR_2"/>
</dbReference>
<reference evidence="6" key="1">
    <citation type="submission" date="2023-07" db="EMBL/GenBank/DDBJ databases">
        <title>Study on multiphase classification of strain Alteromonas salexigens isolated from the Yellow Sea.</title>
        <authorList>
            <person name="Sun L."/>
        </authorList>
    </citation>
    <scope>NUCLEOTIDE SEQUENCE [LARGE SCALE GENOMIC DNA]</scope>
    <source>
        <strain evidence="6">ASW11-19</strain>
    </source>
</reference>
<sequence>MKSREDLLTQARQAINQRNFIGAHKACVMLIQHYGDDAHAYFLLGIVHIELGHINKAIRLLQKSISLARRPRTFVYLAKSYALKGDMLSVLEAAGEAPVEQLDRSLDLDTLGGALSRVGDHTRARPYLEKALGLSADNPAFYYNYAVSCKCAGDFEAARRSFERAIALKPDYYQAHFALSDLAAGQCGDARIAQLCALQDTLRDHVEAGLHLGHALAKEYEAQGDYGAAFAALEQAKARKRKQFAGAGARFQALFDYLEKPAAPRHFNRTGVTSDRPIFVVGMPRSGTTLVERILSSHSEVGSAGEIEDFGVAVKELCKTSSNQVLDLATLTAAEAINPAHLGERYLERTSYLCPNNARVVDKLPFNFFYIGLIRQAFPNARIVCMMRHPMDTCMGNYRQLFSVNSPYYAYAYDLREIGLFYQRFAGLMQALAAQHSDHVRLQSYEALVTQPESEVQDLLNFCNLSWQPQCLQVEKNPAPVSTASKVQVREPINTRSIGRWKHYAPYTPDLQQLLTSDE</sequence>
<dbReference type="RefSeq" id="WP_262991980.1">
    <property type="nucleotide sequence ID" value="NZ_JAOTJC010000004.1"/>
</dbReference>
<feature type="repeat" description="TPR" evidence="4">
    <location>
        <begin position="139"/>
        <end position="172"/>
    </location>
</feature>
<dbReference type="PANTHER" id="PTHR12788:SF10">
    <property type="entry name" value="PROTEIN-TYROSINE SULFOTRANSFERASE"/>
    <property type="match status" value="1"/>
</dbReference>
<dbReference type="InterPro" id="IPR027417">
    <property type="entry name" value="P-loop_NTPase"/>
</dbReference>
<dbReference type="InterPro" id="IPR011990">
    <property type="entry name" value="TPR-like_helical_dom_sf"/>
</dbReference>
<dbReference type="EMBL" id="JAOTJC010000004">
    <property type="protein sequence ID" value="MCU7553275.1"/>
    <property type="molecule type" value="Genomic_DNA"/>
</dbReference>
<feature type="repeat" description="TPR" evidence="4">
    <location>
        <begin position="38"/>
        <end position="71"/>
    </location>
</feature>
<dbReference type="PANTHER" id="PTHR12788">
    <property type="entry name" value="PROTEIN-TYROSINE SULFOTRANSFERASE 2"/>
    <property type="match status" value="1"/>
</dbReference>
<protein>
    <submittedName>
        <fullName evidence="5">Sulfotransferase</fullName>
    </submittedName>
</protein>
<dbReference type="Pfam" id="PF13469">
    <property type="entry name" value="Sulfotransfer_3"/>
    <property type="match status" value="1"/>
</dbReference>